<dbReference type="EMBL" id="RQEV01000010">
    <property type="protein sequence ID" value="TGK18743.1"/>
    <property type="molecule type" value="Genomic_DNA"/>
</dbReference>
<dbReference type="Proteomes" id="UP000297855">
    <property type="component" value="Unassembled WGS sequence"/>
</dbReference>
<accession>A0A4R9GP85</accession>
<protein>
    <recommendedName>
        <fullName evidence="4">Apple domain-containing protein</fullName>
    </recommendedName>
</protein>
<evidence type="ECO:0008006" key="4">
    <source>
        <dbReference type="Google" id="ProtNLM"/>
    </source>
</evidence>
<evidence type="ECO:0000256" key="1">
    <source>
        <dbReference type="SAM" id="SignalP"/>
    </source>
</evidence>
<comment type="caution">
    <text evidence="2">The sequence shown here is derived from an EMBL/GenBank/DDBJ whole genome shotgun (WGS) entry which is preliminary data.</text>
</comment>
<evidence type="ECO:0000313" key="3">
    <source>
        <dbReference type="Proteomes" id="UP000297855"/>
    </source>
</evidence>
<sequence length="275" mass="30048">MSNTALKRNLGFLIFPLTLLVTFGATLPTNADPNDYNWVNLSIESSTVFDYPQGFAQDPNGQLNSVTDSATCKSKCANSQNCQAFWFAKGTRHALNDQGTTTDINYSQCFLYTTLPAPVTWYSGSDNVDYTDRVFQQRGPLKACIDPNSFKVGGSSLTSSQERGVAYTGIGYLLGYLNSPQDCAFEILQSGGNAWVWIYYNGIDTLKTGYCFGSSTGKDSGSQFTLKNSPAVAVFPTTQGQCTANDNECTQSSMDSYPTKKCCVRGRFFQCSQSK</sequence>
<name>A0A4R9GP85_9LEPT</name>
<organism evidence="2 3">
    <name type="scientific">Leptospira fluminis</name>
    <dbReference type="NCBI Taxonomy" id="2484979"/>
    <lineage>
        <taxon>Bacteria</taxon>
        <taxon>Pseudomonadati</taxon>
        <taxon>Spirochaetota</taxon>
        <taxon>Spirochaetia</taxon>
        <taxon>Leptospirales</taxon>
        <taxon>Leptospiraceae</taxon>
        <taxon>Leptospira</taxon>
    </lineage>
</organism>
<evidence type="ECO:0000313" key="2">
    <source>
        <dbReference type="EMBL" id="TGK18743.1"/>
    </source>
</evidence>
<dbReference type="OrthoDB" id="9931432at2"/>
<gene>
    <name evidence="2" type="ORF">EHO61_09805</name>
</gene>
<proteinExistence type="predicted"/>
<keyword evidence="1" id="KW-0732">Signal</keyword>
<dbReference type="AlphaFoldDB" id="A0A4R9GP85"/>
<feature type="chain" id="PRO_5020467462" description="Apple domain-containing protein" evidence="1">
    <location>
        <begin position="32"/>
        <end position="275"/>
    </location>
</feature>
<reference evidence="2" key="1">
    <citation type="journal article" date="2019" name="PLoS Negl. Trop. Dis.">
        <title>Revisiting the worldwide diversity of Leptospira species in the environment.</title>
        <authorList>
            <person name="Vincent A.T."/>
            <person name="Schiettekatte O."/>
            <person name="Bourhy P."/>
            <person name="Veyrier F.J."/>
            <person name="Picardeau M."/>
        </authorList>
    </citation>
    <scope>NUCLEOTIDE SEQUENCE [LARGE SCALE GENOMIC DNA]</scope>
    <source>
        <strain evidence="2">SCS5</strain>
    </source>
</reference>
<dbReference type="RefSeq" id="WP_135813416.1">
    <property type="nucleotide sequence ID" value="NZ_RQEV01000010.1"/>
</dbReference>
<feature type="signal peptide" evidence="1">
    <location>
        <begin position="1"/>
        <end position="31"/>
    </location>
</feature>
<keyword evidence="3" id="KW-1185">Reference proteome</keyword>